<organism evidence="2 3">
    <name type="scientific">Sanguibacteroides justesenii</name>
    <dbReference type="NCBI Taxonomy" id="1547597"/>
    <lineage>
        <taxon>Bacteria</taxon>
        <taxon>Pseudomonadati</taxon>
        <taxon>Bacteroidota</taxon>
        <taxon>Bacteroidia</taxon>
        <taxon>Bacteroidales</taxon>
        <taxon>Porphyromonadaceae</taxon>
        <taxon>Sanguibacteroides</taxon>
    </lineage>
</organism>
<dbReference type="GO" id="GO:0004029">
    <property type="term" value="F:aldehyde dehydrogenase (NAD+) activity"/>
    <property type="evidence" value="ECO:0007669"/>
    <property type="project" value="TreeGrafter"/>
</dbReference>
<proteinExistence type="predicted"/>
<dbReference type="GO" id="GO:0005737">
    <property type="term" value="C:cytoplasm"/>
    <property type="evidence" value="ECO:0007669"/>
    <property type="project" value="TreeGrafter"/>
</dbReference>
<evidence type="ECO:0000259" key="1">
    <source>
        <dbReference type="Pfam" id="PF01370"/>
    </source>
</evidence>
<accession>A0A0C3NMN2</accession>
<dbReference type="PANTHER" id="PTHR48079:SF6">
    <property type="entry name" value="NAD(P)-BINDING DOMAIN-CONTAINING PROTEIN-RELATED"/>
    <property type="match status" value="1"/>
</dbReference>
<dbReference type="Proteomes" id="UP000031980">
    <property type="component" value="Unassembled WGS sequence"/>
</dbReference>
<dbReference type="RefSeq" id="WP_041504687.1">
    <property type="nucleotide sequence ID" value="NZ_JPIU01000014.1"/>
</dbReference>
<dbReference type="InterPro" id="IPR051783">
    <property type="entry name" value="NAD(P)-dependent_oxidoreduct"/>
</dbReference>
<dbReference type="PANTHER" id="PTHR48079">
    <property type="entry name" value="PROTEIN YEEZ"/>
    <property type="match status" value="1"/>
</dbReference>
<gene>
    <name evidence="2" type="ORF">BA92_00375</name>
</gene>
<keyword evidence="3" id="KW-1185">Reference proteome</keyword>
<dbReference type="Pfam" id="PF01370">
    <property type="entry name" value="Epimerase"/>
    <property type="match status" value="1"/>
</dbReference>
<dbReference type="AlphaFoldDB" id="A0A0C3NMN2"/>
<dbReference type="InterPro" id="IPR036291">
    <property type="entry name" value="NAD(P)-bd_dom_sf"/>
</dbReference>
<evidence type="ECO:0000313" key="2">
    <source>
        <dbReference type="EMBL" id="KIO47507.1"/>
    </source>
</evidence>
<name>A0A0C3NMN2_9PORP</name>
<sequence>MVFVTGATGLLGSHLLCHLAKTEEDIIALKRKESRTDETMALFSRYSDLPEFAGRRVRWVTGDVLDEESLAVYVKEAAIVYHCAAVVSFHGSDRNKLLETNIKGTEIICRLCLRFGVRLCFVSSVAALGDAEEGECIDEKTPVIPGSVHSMYSESKGRAEKTVWNFIHKGLNAVIVNPAIILGRGLKGRSSALLMERALRGMPVYTFGINGYVDVRDVCVAMIALANRPAVRSERFVLCGGNYSYKHLFSTIARVAGKRPPRVALYPWMTSALWRMMAFFALLQGTKPAFTRETARSSQHRVCFSSAKLLSVLPDFCFHSLEDTATFFKD</sequence>
<reference evidence="2 3" key="1">
    <citation type="submission" date="2014-07" db="EMBL/GenBank/DDBJ databases">
        <title>Porphyromonadaceae bacterium OUH 308042 = ATCC BAA-2681 = DSM 28342 draft genome.</title>
        <authorList>
            <person name="Sydenham T.V."/>
            <person name="Hasman H."/>
            <person name="Justensen U.S."/>
        </authorList>
    </citation>
    <scope>NUCLEOTIDE SEQUENCE [LARGE SCALE GENOMIC DNA]</scope>
    <source>
        <strain evidence="2 3">OUH 308042</strain>
    </source>
</reference>
<comment type="caution">
    <text evidence="2">The sequence shown here is derived from an EMBL/GenBank/DDBJ whole genome shotgun (WGS) entry which is preliminary data.</text>
</comment>
<dbReference type="Gene3D" id="3.40.50.720">
    <property type="entry name" value="NAD(P)-binding Rossmann-like Domain"/>
    <property type="match status" value="1"/>
</dbReference>
<feature type="domain" description="NAD-dependent epimerase/dehydratase" evidence="1">
    <location>
        <begin position="2"/>
        <end position="231"/>
    </location>
</feature>
<dbReference type="InterPro" id="IPR001509">
    <property type="entry name" value="Epimerase_deHydtase"/>
</dbReference>
<dbReference type="EMBL" id="JPIU01000014">
    <property type="protein sequence ID" value="KIO47507.1"/>
    <property type="molecule type" value="Genomic_DNA"/>
</dbReference>
<protein>
    <submittedName>
        <fullName evidence="2">Epimerase</fullName>
    </submittedName>
</protein>
<evidence type="ECO:0000313" key="3">
    <source>
        <dbReference type="Proteomes" id="UP000031980"/>
    </source>
</evidence>
<dbReference type="SUPFAM" id="SSF51735">
    <property type="entry name" value="NAD(P)-binding Rossmann-fold domains"/>
    <property type="match status" value="1"/>
</dbReference>